<evidence type="ECO:0000313" key="1">
    <source>
        <dbReference type="RefSeq" id="XP_059604918.1"/>
    </source>
</evidence>
<dbReference type="GeneID" id="84593516"/>
<protein>
    <submittedName>
        <fullName evidence="1">Uncharacterized protein</fullName>
    </submittedName>
</protein>
<reference evidence="1" key="1">
    <citation type="submission" date="2025-02" db="EMBL/GenBank/DDBJ databases">
        <authorList>
            <consortium name="NCBI Genome Project"/>
        </authorList>
    </citation>
    <scope>NUCLEOTIDE SEQUENCE</scope>
</reference>
<dbReference type="KEGG" id="ang:An16g08190"/>
<accession>A0AAJ8BXT1</accession>
<dbReference type="AlphaFoldDB" id="A0AAJ8BXT1"/>
<reference evidence="1" key="2">
    <citation type="submission" date="2025-08" db="UniProtKB">
        <authorList>
            <consortium name="RefSeq"/>
        </authorList>
    </citation>
    <scope>IDENTIFICATION</scope>
</reference>
<organism evidence="1">
    <name type="scientific">Aspergillus niger</name>
    <dbReference type="NCBI Taxonomy" id="5061"/>
    <lineage>
        <taxon>Eukaryota</taxon>
        <taxon>Fungi</taxon>
        <taxon>Dikarya</taxon>
        <taxon>Ascomycota</taxon>
        <taxon>Pezizomycotina</taxon>
        <taxon>Eurotiomycetes</taxon>
        <taxon>Eurotiomycetidae</taxon>
        <taxon>Eurotiales</taxon>
        <taxon>Aspergillaceae</taxon>
        <taxon>Aspergillus</taxon>
        <taxon>Aspergillus subgen. Circumdati</taxon>
    </lineage>
</organism>
<sequence length="231" mass="25370">MVFAGCWVQLRGGEARRSLPPGVKTEAKQLLRLNGQYRVVMLAGTGDPFTPSSWSQLTIEDQLFFHLRIAAASATINTRTMGCFFRRMACPTGPSGCYVLYLTEILSMYKGALEVSGISIYWFSISPHHRLALVASTHSLTNSASIQSTDIDSGLNTRLLKYSSSRFTLFSYPSTSPIHSHSLSPLDLTLYIPSAQGPQIICSSPLPCSAGFFCLPVRLRQRRGGSQPSER</sequence>
<dbReference type="RefSeq" id="XP_059604918.1">
    <property type="nucleotide sequence ID" value="XM_059745324.1"/>
</dbReference>
<name>A0AAJ8BXT1_ASPNG</name>
<dbReference type="VEuPathDB" id="FungiDB:An16g08190"/>
<gene>
    <name evidence="1" type="ORF">An16g08190</name>
</gene>
<proteinExistence type="predicted"/>